<feature type="transmembrane region" description="Helical" evidence="8">
    <location>
        <begin position="289"/>
        <end position="316"/>
    </location>
</feature>
<dbReference type="RefSeq" id="WP_038638494.1">
    <property type="nucleotide sequence ID" value="NZ_CP009888.1"/>
</dbReference>
<dbReference type="Gene3D" id="3.40.190.10">
    <property type="entry name" value="Periplasmic binding protein-like II"/>
    <property type="match status" value="2"/>
</dbReference>
<evidence type="ECO:0000256" key="1">
    <source>
        <dbReference type="ARBA" id="ARBA00004141"/>
    </source>
</evidence>
<evidence type="ECO:0000256" key="5">
    <source>
        <dbReference type="ARBA" id="ARBA00022729"/>
    </source>
</evidence>
<dbReference type="CDD" id="cd13530">
    <property type="entry name" value="PBP2_peptides_like"/>
    <property type="match status" value="1"/>
</dbReference>
<dbReference type="OrthoDB" id="9791339at2"/>
<evidence type="ECO:0000256" key="6">
    <source>
        <dbReference type="ARBA" id="ARBA00022989"/>
    </source>
</evidence>
<dbReference type="SUPFAM" id="SSF118215">
    <property type="entry name" value="Proton glutamate symport protein"/>
    <property type="match status" value="1"/>
</dbReference>
<dbReference type="SUPFAM" id="SSF53850">
    <property type="entry name" value="Periplasmic binding protein-like II"/>
    <property type="match status" value="1"/>
</dbReference>
<evidence type="ECO:0000313" key="11">
    <source>
        <dbReference type="Proteomes" id="UP000030341"/>
    </source>
</evidence>
<keyword evidence="11" id="KW-1185">Reference proteome</keyword>
<evidence type="ECO:0000256" key="2">
    <source>
        <dbReference type="ARBA" id="ARBA00010333"/>
    </source>
</evidence>
<keyword evidence="7 8" id="KW-0472">Membrane</keyword>
<keyword evidence="3" id="KW-0813">Transport</keyword>
<evidence type="ECO:0000256" key="4">
    <source>
        <dbReference type="ARBA" id="ARBA00022692"/>
    </source>
</evidence>
<organism evidence="10 11">
    <name type="scientific">Pseudoalteromonas piratica</name>
    <dbReference type="NCBI Taxonomy" id="1348114"/>
    <lineage>
        <taxon>Bacteria</taxon>
        <taxon>Pseudomonadati</taxon>
        <taxon>Pseudomonadota</taxon>
        <taxon>Gammaproteobacteria</taxon>
        <taxon>Alteromonadales</taxon>
        <taxon>Pseudoalteromonadaceae</taxon>
        <taxon>Pseudoalteromonas</taxon>
    </lineage>
</organism>
<feature type="transmembrane region" description="Helical" evidence="8">
    <location>
        <begin position="74"/>
        <end position="99"/>
    </location>
</feature>
<keyword evidence="6 8" id="KW-1133">Transmembrane helix</keyword>
<proteinExistence type="inferred from homology"/>
<dbReference type="Gene3D" id="1.10.3860.10">
    <property type="entry name" value="Sodium:dicarboxylate symporter"/>
    <property type="match status" value="1"/>
</dbReference>
<dbReference type="KEGG" id="pseo:OM33_02810"/>
<reference evidence="10 11" key="1">
    <citation type="submission" date="2014-11" db="EMBL/GenBank/DDBJ databases">
        <title>Complete Genome Sequence of Pseudoalteromonas sp. Strain OCN003 Isolated from Kaneohe Bay, Oahu, Hawaii.</title>
        <authorList>
            <person name="Beurmann S."/>
            <person name="Videau P."/>
            <person name="Ushijima B."/>
            <person name="Smith A.M."/>
            <person name="Aeby G.S."/>
            <person name="Callahan S.M."/>
            <person name="Belcaid M."/>
        </authorList>
    </citation>
    <scope>NUCLEOTIDE SEQUENCE [LARGE SCALE GENOMIC DNA]</scope>
    <source>
        <strain evidence="10 11">OCN003</strain>
    </source>
</reference>
<sequence length="724" mass="80701">MKKIFDYFATKNLMLLALIWGVIAGVVFGERLAFLQPVGNAFINLMQITIFPYIVVSLIVGLGKFEPDQVRSILLKAATVMLSLWGIGLFVIWCFAFTLPKHDAGTFFSTALISAKQDIDFVARYIPSNPFASMAEGNVPALVIFCIALGMALMGNVRKSSLLNILDVVGEGLSVISKKVVKIFPIGIFAITASSAGTMSIEQLSTLQVYLVLVILLGLFLMFVFLPMLVAALTPVKYHELIDVARNALITAFTTGNVFITLPVITEGIKSYMHKNNIADAKSDHIAEVLVPIAFTFPSLGKLTTLIFVLFAAWLTGHEATLSDVPNITISALFSYFANVHIAIPYMLETVRVPADTYQLYLAMSVISAKFVSPTTVVYIVAVAFLSIFYVRKQISFKRAKSILYFSLIAGILPACMLTAYTVNSMLLQNTNNADDIIANMVVSDKVPEHVLNHVPKAYEGGKLSLTNISVIKKRNLLRVGYIADNVPFSYFNHNDELVGFDISLAHKLAEDLGVQVEFIPFNKPQLTEYLNKGYFDIAMSGLEINLDDIEKVLFTDPVLELQLALVTLDHRIKEFQTLEDLKAHQSLDFATIEYQALLGKEFKRNKHYALTNIDSYRDFFTNPEKFDALLISAEAGFAWTMFYPDFGVVVPEGVKTKYPTGFAVAKRHSDLANYLNAWLDIRRANGKVQEVYDYWILGKGSRPYVRRWSVLDDIILEKSVTKD</sequence>
<dbReference type="Proteomes" id="UP000030341">
    <property type="component" value="Chromosome 1"/>
</dbReference>
<dbReference type="GO" id="GO:0015293">
    <property type="term" value="F:symporter activity"/>
    <property type="evidence" value="ECO:0007669"/>
    <property type="project" value="InterPro"/>
</dbReference>
<feature type="transmembrane region" description="Helical" evidence="8">
    <location>
        <begin position="41"/>
        <end position="62"/>
    </location>
</feature>
<keyword evidence="4 8" id="KW-0812">Transmembrane</keyword>
<feature type="domain" description="Solute-binding protein family 3/N-terminal" evidence="9">
    <location>
        <begin position="477"/>
        <end position="700"/>
    </location>
</feature>
<feature type="transmembrane region" description="Helical" evidence="8">
    <location>
        <begin position="403"/>
        <end position="423"/>
    </location>
</feature>
<evidence type="ECO:0000259" key="9">
    <source>
        <dbReference type="SMART" id="SM00062"/>
    </source>
</evidence>
<feature type="transmembrane region" description="Helical" evidence="8">
    <location>
        <begin position="183"/>
        <end position="201"/>
    </location>
</feature>
<dbReference type="Pfam" id="PF00375">
    <property type="entry name" value="SDF"/>
    <property type="match status" value="1"/>
</dbReference>
<evidence type="ECO:0000313" key="10">
    <source>
        <dbReference type="EMBL" id="AIY64201.1"/>
    </source>
</evidence>
<dbReference type="HOGENOM" id="CLU_381677_0_0_6"/>
<dbReference type="GO" id="GO:0016020">
    <property type="term" value="C:membrane"/>
    <property type="evidence" value="ECO:0007669"/>
    <property type="project" value="UniProtKB-SubCell"/>
</dbReference>
<comment type="similarity">
    <text evidence="2">Belongs to the bacterial solute-binding protein 3 family.</text>
</comment>
<dbReference type="InterPro" id="IPR001638">
    <property type="entry name" value="Solute-binding_3/MltF_N"/>
</dbReference>
<feature type="transmembrane region" description="Helical" evidence="8">
    <location>
        <begin position="12"/>
        <end position="29"/>
    </location>
</feature>
<dbReference type="SMART" id="SM00062">
    <property type="entry name" value="PBPb"/>
    <property type="match status" value="1"/>
</dbReference>
<feature type="transmembrane region" description="Helical" evidence="8">
    <location>
        <begin position="139"/>
        <end position="157"/>
    </location>
</feature>
<dbReference type="eggNOG" id="COG0834">
    <property type="taxonomic scope" value="Bacteria"/>
</dbReference>
<evidence type="ECO:0000256" key="8">
    <source>
        <dbReference type="SAM" id="Phobius"/>
    </source>
</evidence>
<dbReference type="PANTHER" id="PTHR35936:SF19">
    <property type="entry name" value="AMINO-ACID-BINDING PROTEIN YXEM-RELATED"/>
    <property type="match status" value="1"/>
</dbReference>
<comment type="subcellular location">
    <subcellularLocation>
        <location evidence="1">Membrane</location>
        <topology evidence="1">Multi-pass membrane protein</topology>
    </subcellularLocation>
</comment>
<protein>
    <submittedName>
        <fullName evidence="10">ABC transporter substrate-binding protein</fullName>
    </submittedName>
</protein>
<dbReference type="InterPro" id="IPR001991">
    <property type="entry name" value="Na-dicarboxylate_symporter"/>
</dbReference>
<feature type="transmembrane region" description="Helical" evidence="8">
    <location>
        <begin position="328"/>
        <end position="348"/>
    </location>
</feature>
<feature type="transmembrane region" description="Helical" evidence="8">
    <location>
        <begin position="360"/>
        <end position="391"/>
    </location>
</feature>
<dbReference type="Pfam" id="PF00497">
    <property type="entry name" value="SBP_bac_3"/>
    <property type="match status" value="1"/>
</dbReference>
<dbReference type="AlphaFoldDB" id="A0A0A7EDQ5"/>
<accession>A0A0A7EDQ5</accession>
<feature type="transmembrane region" description="Helical" evidence="8">
    <location>
        <begin position="207"/>
        <end position="236"/>
    </location>
</feature>
<keyword evidence="5" id="KW-0732">Signal</keyword>
<gene>
    <name evidence="10" type="ORF">OM33_02810</name>
</gene>
<feature type="transmembrane region" description="Helical" evidence="8">
    <location>
        <begin position="248"/>
        <end position="269"/>
    </location>
</feature>
<dbReference type="STRING" id="1348114.OM33_02810"/>
<dbReference type="EMBL" id="CP009888">
    <property type="protein sequence ID" value="AIY64201.1"/>
    <property type="molecule type" value="Genomic_DNA"/>
</dbReference>
<evidence type="ECO:0000256" key="3">
    <source>
        <dbReference type="ARBA" id="ARBA00022448"/>
    </source>
</evidence>
<dbReference type="eggNOG" id="COG1301">
    <property type="taxonomic scope" value="Bacteria"/>
</dbReference>
<dbReference type="InterPro" id="IPR036458">
    <property type="entry name" value="Na:dicarbo_symporter_sf"/>
</dbReference>
<dbReference type="PANTHER" id="PTHR35936">
    <property type="entry name" value="MEMBRANE-BOUND LYTIC MUREIN TRANSGLYCOSYLASE F"/>
    <property type="match status" value="1"/>
</dbReference>
<evidence type="ECO:0000256" key="7">
    <source>
        <dbReference type="ARBA" id="ARBA00023136"/>
    </source>
</evidence>
<name>A0A0A7EDQ5_9GAMM</name>